<dbReference type="PANTHER" id="PTHR11706">
    <property type="entry name" value="SOLUTE CARRIER PROTEIN FAMILY 11 MEMBER"/>
    <property type="match status" value="1"/>
</dbReference>
<dbReference type="NCBIfam" id="NF037982">
    <property type="entry name" value="Nramp_1"/>
    <property type="match status" value="1"/>
</dbReference>
<gene>
    <name evidence="6" type="ordered locus">Halhy_0124</name>
</gene>
<dbReference type="STRING" id="760192.Halhy_0124"/>
<evidence type="ECO:0000256" key="2">
    <source>
        <dbReference type="ARBA" id="ARBA00022692"/>
    </source>
</evidence>
<feature type="transmembrane region" description="Helical" evidence="5">
    <location>
        <begin position="198"/>
        <end position="220"/>
    </location>
</feature>
<proteinExistence type="predicted"/>
<dbReference type="GO" id="GO:0005384">
    <property type="term" value="F:manganese ion transmembrane transporter activity"/>
    <property type="evidence" value="ECO:0007669"/>
    <property type="project" value="TreeGrafter"/>
</dbReference>
<evidence type="ECO:0000256" key="4">
    <source>
        <dbReference type="ARBA" id="ARBA00023136"/>
    </source>
</evidence>
<dbReference type="RefSeq" id="WP_013762601.1">
    <property type="nucleotide sequence ID" value="NC_015510.1"/>
</dbReference>
<evidence type="ECO:0000256" key="3">
    <source>
        <dbReference type="ARBA" id="ARBA00022989"/>
    </source>
</evidence>
<feature type="transmembrane region" description="Helical" evidence="5">
    <location>
        <begin position="317"/>
        <end position="342"/>
    </location>
</feature>
<feature type="transmembrane region" description="Helical" evidence="5">
    <location>
        <begin position="166"/>
        <end position="186"/>
    </location>
</feature>
<comment type="subcellular location">
    <subcellularLocation>
        <location evidence="1">Membrane</location>
        <topology evidence="1">Multi-pass membrane protein</topology>
    </subcellularLocation>
</comment>
<dbReference type="GO" id="GO:0015086">
    <property type="term" value="F:cadmium ion transmembrane transporter activity"/>
    <property type="evidence" value="ECO:0007669"/>
    <property type="project" value="TreeGrafter"/>
</dbReference>
<evidence type="ECO:0000256" key="1">
    <source>
        <dbReference type="ARBA" id="ARBA00004141"/>
    </source>
</evidence>
<keyword evidence="7" id="KW-1185">Reference proteome</keyword>
<dbReference type="HOGENOM" id="CLU_046131_0_0_10"/>
<dbReference type="AlphaFoldDB" id="F4KSS3"/>
<feature type="transmembrane region" description="Helical" evidence="5">
    <location>
        <begin position="104"/>
        <end position="130"/>
    </location>
</feature>
<dbReference type="EMBL" id="CP002691">
    <property type="protein sequence ID" value="AEE48037.1"/>
    <property type="molecule type" value="Genomic_DNA"/>
</dbReference>
<feature type="transmembrane region" description="Helical" evidence="5">
    <location>
        <begin position="54"/>
        <end position="70"/>
    </location>
</feature>
<evidence type="ECO:0000256" key="5">
    <source>
        <dbReference type="SAM" id="Phobius"/>
    </source>
</evidence>
<dbReference type="Proteomes" id="UP000008461">
    <property type="component" value="Chromosome"/>
</dbReference>
<dbReference type="PANTHER" id="PTHR11706:SF3">
    <property type="entry name" value="METAL ION TRANSPORT PROTEIN"/>
    <property type="match status" value="1"/>
</dbReference>
<dbReference type="InterPro" id="IPR001046">
    <property type="entry name" value="NRAMP_fam"/>
</dbReference>
<keyword evidence="4 5" id="KW-0472">Membrane</keyword>
<reference evidence="6 7" key="1">
    <citation type="journal article" date="2011" name="Stand. Genomic Sci.">
        <title>Complete genome sequence of Haliscomenobacter hydrossis type strain (O).</title>
        <authorList>
            <consortium name="US DOE Joint Genome Institute (JGI-PGF)"/>
            <person name="Daligault H."/>
            <person name="Lapidus A."/>
            <person name="Zeytun A."/>
            <person name="Nolan M."/>
            <person name="Lucas S."/>
            <person name="Del Rio T.G."/>
            <person name="Tice H."/>
            <person name="Cheng J.F."/>
            <person name="Tapia R."/>
            <person name="Han C."/>
            <person name="Goodwin L."/>
            <person name="Pitluck S."/>
            <person name="Liolios K."/>
            <person name="Pagani I."/>
            <person name="Ivanova N."/>
            <person name="Huntemann M."/>
            <person name="Mavromatis K."/>
            <person name="Mikhailova N."/>
            <person name="Pati A."/>
            <person name="Chen A."/>
            <person name="Palaniappan K."/>
            <person name="Land M."/>
            <person name="Hauser L."/>
            <person name="Brambilla E.M."/>
            <person name="Rohde M."/>
            <person name="Verbarg S."/>
            <person name="Goker M."/>
            <person name="Bristow J."/>
            <person name="Eisen J.A."/>
            <person name="Markowitz V."/>
            <person name="Hugenholtz P."/>
            <person name="Kyrpides N.C."/>
            <person name="Klenk H.P."/>
            <person name="Woyke T."/>
        </authorList>
    </citation>
    <scope>NUCLEOTIDE SEQUENCE [LARGE SCALE GENOMIC DNA]</scope>
    <source>
        <strain evidence="7">ATCC 27775 / DSM 1100 / LMG 10767 / O</strain>
    </source>
</reference>
<dbReference type="GO" id="GO:0005886">
    <property type="term" value="C:plasma membrane"/>
    <property type="evidence" value="ECO:0007669"/>
    <property type="project" value="TreeGrafter"/>
</dbReference>
<dbReference type="GO" id="GO:0034755">
    <property type="term" value="P:iron ion transmembrane transport"/>
    <property type="evidence" value="ECO:0007669"/>
    <property type="project" value="TreeGrafter"/>
</dbReference>
<dbReference type="KEGG" id="hhy:Halhy_0124"/>
<protein>
    <submittedName>
        <fullName evidence="6">Mn2+ and Fe2+ transporters of the NRAMP family-like protein</fullName>
    </submittedName>
</protein>
<dbReference type="eggNOG" id="COG1914">
    <property type="taxonomic scope" value="Bacteria"/>
</dbReference>
<feature type="transmembrane region" description="Helical" evidence="5">
    <location>
        <begin position="265"/>
        <end position="287"/>
    </location>
</feature>
<evidence type="ECO:0000313" key="6">
    <source>
        <dbReference type="EMBL" id="AEE48037.1"/>
    </source>
</evidence>
<organism evidence="6 7">
    <name type="scientific">Haliscomenobacter hydrossis (strain ATCC 27775 / DSM 1100 / LMG 10767 / O)</name>
    <dbReference type="NCBI Taxonomy" id="760192"/>
    <lineage>
        <taxon>Bacteria</taxon>
        <taxon>Pseudomonadati</taxon>
        <taxon>Bacteroidota</taxon>
        <taxon>Saprospiria</taxon>
        <taxon>Saprospirales</taxon>
        <taxon>Haliscomenobacteraceae</taxon>
        <taxon>Haliscomenobacter</taxon>
    </lineage>
</organism>
<sequence length="450" mass="49822">MSDPYLLRVDAIQEPPVSFAQRLKHLGPGFILSAAIVGSGELIATTALGAKAGFVAFWVIILSCLVKVAVQVQFAKHTILTGQTAMQTLDMLPGPRIGKARWTVVLYFLIMLIKLIQMGGIIGGVALVMYMMLPQVSVATWALIMAPLTSLLVYRGYYGFIEKTSLILITGFTLFAIAAVFFLQYTPYALSWNQLATGLSFSLPASAVIYAFGAFGITGIGGEEIIYYNYWCLEKGYAAHTGPRDDSAEWEARARGWIQVMNTDAICSMVLYTTVTAAFFILGAAILHTRQVVPEGYQLLEVLSSIFTESLGPWARVFFMVGAFFVLYSTLFSALAGWGRLFSDMFSQFGWIDFYDVKQRQRSIAILSWIFPLIWAALFIFIKLPLIMVLSGGIAGSVLLIMVVYATWYFRYRCSTGKFDVSWPSDVLFWISILAILGVGVYGVYQVFLG</sequence>
<keyword evidence="3 5" id="KW-1133">Transmembrane helix</keyword>
<feature type="transmembrane region" description="Helical" evidence="5">
    <location>
        <begin position="136"/>
        <end position="154"/>
    </location>
</feature>
<keyword evidence="2 5" id="KW-0812">Transmembrane</keyword>
<feature type="transmembrane region" description="Helical" evidence="5">
    <location>
        <begin position="388"/>
        <end position="406"/>
    </location>
</feature>
<feature type="transmembrane region" description="Helical" evidence="5">
    <location>
        <begin position="363"/>
        <end position="382"/>
    </location>
</feature>
<accession>F4KSS3</accession>
<evidence type="ECO:0000313" key="7">
    <source>
        <dbReference type="Proteomes" id="UP000008461"/>
    </source>
</evidence>
<feature type="transmembrane region" description="Helical" evidence="5">
    <location>
        <begin position="427"/>
        <end position="448"/>
    </location>
</feature>
<name>F4KSS3_HALH1</name>
<reference key="2">
    <citation type="submission" date="2011-04" db="EMBL/GenBank/DDBJ databases">
        <title>Complete sequence of chromosome of Haliscomenobacter hydrossis DSM 1100.</title>
        <authorList>
            <consortium name="US DOE Joint Genome Institute (JGI-PGF)"/>
            <person name="Lucas S."/>
            <person name="Han J."/>
            <person name="Lapidus A."/>
            <person name="Bruce D."/>
            <person name="Goodwin L."/>
            <person name="Pitluck S."/>
            <person name="Peters L."/>
            <person name="Kyrpides N."/>
            <person name="Mavromatis K."/>
            <person name="Ivanova N."/>
            <person name="Ovchinnikova G."/>
            <person name="Pagani I."/>
            <person name="Daligault H."/>
            <person name="Detter J.C."/>
            <person name="Han C."/>
            <person name="Land M."/>
            <person name="Hauser L."/>
            <person name="Markowitz V."/>
            <person name="Cheng J.-F."/>
            <person name="Hugenholtz P."/>
            <person name="Woyke T."/>
            <person name="Wu D."/>
            <person name="Verbarg S."/>
            <person name="Frueling A."/>
            <person name="Brambilla E."/>
            <person name="Klenk H.-P."/>
            <person name="Eisen J.A."/>
        </authorList>
    </citation>
    <scope>NUCLEOTIDE SEQUENCE</scope>
    <source>
        <strain>DSM 1100</strain>
    </source>
</reference>